<organism evidence="1 2">
    <name type="scientific">Canavalia gladiata</name>
    <name type="common">Sword bean</name>
    <name type="synonym">Dolichos gladiatus</name>
    <dbReference type="NCBI Taxonomy" id="3824"/>
    <lineage>
        <taxon>Eukaryota</taxon>
        <taxon>Viridiplantae</taxon>
        <taxon>Streptophyta</taxon>
        <taxon>Embryophyta</taxon>
        <taxon>Tracheophyta</taxon>
        <taxon>Spermatophyta</taxon>
        <taxon>Magnoliopsida</taxon>
        <taxon>eudicotyledons</taxon>
        <taxon>Gunneridae</taxon>
        <taxon>Pentapetalae</taxon>
        <taxon>rosids</taxon>
        <taxon>fabids</taxon>
        <taxon>Fabales</taxon>
        <taxon>Fabaceae</taxon>
        <taxon>Papilionoideae</taxon>
        <taxon>50 kb inversion clade</taxon>
        <taxon>NPAAA clade</taxon>
        <taxon>indigoferoid/millettioid clade</taxon>
        <taxon>Phaseoleae</taxon>
        <taxon>Canavalia</taxon>
    </lineage>
</organism>
<accession>A0AAN9PRR4</accession>
<dbReference type="EMBL" id="JAYMYQ010000010">
    <property type="protein sequence ID" value="KAK7308076.1"/>
    <property type="molecule type" value="Genomic_DNA"/>
</dbReference>
<reference evidence="1 2" key="1">
    <citation type="submission" date="2024-01" db="EMBL/GenBank/DDBJ databases">
        <title>The genomes of 5 underutilized Papilionoideae crops provide insights into root nodulation and disease resistanc.</title>
        <authorList>
            <person name="Jiang F."/>
        </authorList>
    </citation>
    <scope>NUCLEOTIDE SEQUENCE [LARGE SCALE GENOMIC DNA]</scope>
    <source>
        <strain evidence="1">LVBAO_FW01</strain>
        <tissue evidence="1">Leaves</tissue>
    </source>
</reference>
<dbReference type="Proteomes" id="UP001367508">
    <property type="component" value="Unassembled WGS sequence"/>
</dbReference>
<proteinExistence type="predicted"/>
<gene>
    <name evidence="1" type="ORF">VNO77_41670</name>
</gene>
<name>A0AAN9PRR4_CANGL</name>
<evidence type="ECO:0000313" key="2">
    <source>
        <dbReference type="Proteomes" id="UP001367508"/>
    </source>
</evidence>
<protein>
    <submittedName>
        <fullName evidence="1">Uncharacterized protein</fullName>
    </submittedName>
</protein>
<evidence type="ECO:0000313" key="1">
    <source>
        <dbReference type="EMBL" id="KAK7308076.1"/>
    </source>
</evidence>
<dbReference type="AlphaFoldDB" id="A0AAN9PRR4"/>
<sequence length="84" mass="9309">MPLFFRERTGDVIPMNYLAWQFSQQSSSASTISSISSMALTVLGYDRIAQDDVPGFLTLPKDALMLKDLAGNPREILKPSSSFH</sequence>
<keyword evidence="2" id="KW-1185">Reference proteome</keyword>
<comment type="caution">
    <text evidence="1">The sequence shown here is derived from an EMBL/GenBank/DDBJ whole genome shotgun (WGS) entry which is preliminary data.</text>
</comment>